<dbReference type="InterPro" id="IPR000322">
    <property type="entry name" value="Glyco_hydro_31_TIM"/>
</dbReference>
<dbReference type="EC" id="3.2.1.20" evidence="3"/>
<dbReference type="AlphaFoldDB" id="A0A0D1WN29"/>
<dbReference type="SUPFAM" id="SSF51445">
    <property type="entry name" value="(Trans)glycosidases"/>
    <property type="match status" value="1"/>
</dbReference>
<proteinExistence type="inferred from homology"/>
<keyword evidence="4" id="KW-0378">Hydrolase</keyword>
<sequence length="815" mass="92903">MKNYHFESHPLPNPESVISGDNYRFTVLTDRLIRYEWSPDGKFEDRASTFAINRSFPTPKFHKVEQDDQIDIITDHFHITYDKKRFSPSGLLASFSAKITLWGAQWRYEDNPGSLPNLGGTARTLDECDGPCKLGDGVLSRSGYAAIDDSKSMLFDGKGFVAGRELGDRIDGYLFAHGHDYKAAIKDLYALSGKQPLLPRWALGNWWSRYYRYEQQEYIDLMDEFRGKDIPLSVAVIDMDWHLVDDDRVPHAGWTGYTWDDKIFPDPKKFGKDLHDRNLKITLNDHPHSGIHHHEDSYEEMAKFLGHDTSQKHPIQFDPTSPKFIEAYLSILHRNLEKTACDFWWIDWQQGAHTKIPGIDPLWLLNHFHFLDNALDGKRPLIFSRYAGPGSHRYPVGFSGDTVTTWASLKFQPEFTATASNIGYGWWSHDIGGHMLGTRDDELVTRWVQFGVFSPIMRLHSSNSQWTSKEPWKYRKESEIVIRNFMRLRHRMIPFLYTRNVICATQDEPLVQPMYWSFPARDEAYSVPNQYFFGGDLIVAPIVTPRDKRTNLGSVKVWVPPSSGRWVDIFTGTVYDEDRELNMYRPLHEIPVLAHEGSIIPLDAAAAPDNGGKNPDAFEILVVVGRDGQSSVLEDPQDDSNDAERAAPSSGERGSLIQLDQQKGVLTAHVTGRTWSFRFLAVTEVPKGLQVEVDGKDITKEAEVTVEKFPNVPSLVVHVPASCTTQSAHDKKCQIQISLGPDPQLSVLDHKERIARLLLDWQTDFDIKDRVWSVVSDRKSGINVKIGKLMSLSVDERFTEPVAELILSDHRGMHL</sequence>
<keyword evidence="4" id="KW-0326">Glycosidase</keyword>
<comment type="similarity">
    <text evidence="2 4">Belongs to the glycosyl hydrolase 31 family.</text>
</comment>
<feature type="region of interest" description="Disordered" evidence="5">
    <location>
        <begin position="630"/>
        <end position="654"/>
    </location>
</feature>
<dbReference type="Proteomes" id="UP000054302">
    <property type="component" value="Unassembled WGS sequence"/>
</dbReference>
<name>A0A0D1WN29_EXOME</name>
<dbReference type="InterPro" id="IPR013780">
    <property type="entry name" value="Glyco_hydro_b"/>
</dbReference>
<evidence type="ECO:0000256" key="3">
    <source>
        <dbReference type="ARBA" id="ARBA00012741"/>
    </source>
</evidence>
<evidence type="ECO:0000256" key="5">
    <source>
        <dbReference type="SAM" id="MobiDB-lite"/>
    </source>
</evidence>
<dbReference type="GO" id="GO:0004558">
    <property type="term" value="F:alpha-1,4-glucosidase activity"/>
    <property type="evidence" value="ECO:0007669"/>
    <property type="project" value="UniProtKB-EC"/>
</dbReference>
<protein>
    <recommendedName>
        <fullName evidence="3">alpha-glucosidase</fullName>
        <ecNumber evidence="3">3.2.1.20</ecNumber>
    </recommendedName>
</protein>
<dbReference type="Pfam" id="PF21365">
    <property type="entry name" value="Glyco_hydro_31_3rd"/>
    <property type="match status" value="1"/>
</dbReference>
<gene>
    <name evidence="8" type="ORF">PV10_07743</name>
</gene>
<evidence type="ECO:0000256" key="2">
    <source>
        <dbReference type="ARBA" id="ARBA00007806"/>
    </source>
</evidence>
<dbReference type="CDD" id="cd06595">
    <property type="entry name" value="GH31_u1"/>
    <property type="match status" value="1"/>
</dbReference>
<dbReference type="OMA" id="FNTWHYG"/>
<dbReference type="GO" id="GO:0005975">
    <property type="term" value="P:carbohydrate metabolic process"/>
    <property type="evidence" value="ECO:0007669"/>
    <property type="project" value="InterPro"/>
</dbReference>
<dbReference type="InterPro" id="IPR017853">
    <property type="entry name" value="GH"/>
</dbReference>
<dbReference type="SUPFAM" id="SSF51011">
    <property type="entry name" value="Glycosyl hydrolase domain"/>
    <property type="match status" value="1"/>
</dbReference>
<accession>A0A0D1WN29</accession>
<dbReference type="Gene3D" id="2.60.40.1180">
    <property type="entry name" value="Golgi alpha-mannosidase II"/>
    <property type="match status" value="1"/>
</dbReference>
<reference evidence="8 9" key="1">
    <citation type="submission" date="2015-01" db="EMBL/GenBank/DDBJ databases">
        <title>The Genome Sequence of Exophiala mesophila CBS40295.</title>
        <authorList>
            <consortium name="The Broad Institute Genomics Platform"/>
            <person name="Cuomo C."/>
            <person name="de Hoog S."/>
            <person name="Gorbushina A."/>
            <person name="Stielow B."/>
            <person name="Teixiera M."/>
            <person name="Abouelleil A."/>
            <person name="Chapman S.B."/>
            <person name="Priest M."/>
            <person name="Young S.K."/>
            <person name="Wortman J."/>
            <person name="Nusbaum C."/>
            <person name="Birren B."/>
        </authorList>
    </citation>
    <scope>NUCLEOTIDE SEQUENCE [LARGE SCALE GENOMIC DNA]</scope>
    <source>
        <strain evidence="8 9">CBS 40295</strain>
    </source>
</reference>
<comment type="catalytic activity">
    <reaction evidence="1">
        <text>Hydrolysis of terminal, non-reducing (1-&gt;4)-linked alpha-D-glucose residues with release of alpha-D-glucose.</text>
        <dbReference type="EC" id="3.2.1.20"/>
    </reaction>
</comment>
<organism evidence="8 9">
    <name type="scientific">Exophiala mesophila</name>
    <name type="common">Black yeast-like fungus</name>
    <dbReference type="NCBI Taxonomy" id="212818"/>
    <lineage>
        <taxon>Eukaryota</taxon>
        <taxon>Fungi</taxon>
        <taxon>Dikarya</taxon>
        <taxon>Ascomycota</taxon>
        <taxon>Pezizomycotina</taxon>
        <taxon>Eurotiomycetes</taxon>
        <taxon>Chaetothyriomycetidae</taxon>
        <taxon>Chaetothyriales</taxon>
        <taxon>Herpotrichiellaceae</taxon>
        <taxon>Exophiala</taxon>
    </lineage>
</organism>
<feature type="domain" description="Glycosyl hydrolase family 31 C-terminal" evidence="7">
    <location>
        <begin position="508"/>
        <end position="600"/>
    </location>
</feature>
<dbReference type="GeneID" id="27325588"/>
<dbReference type="Gene3D" id="3.20.20.80">
    <property type="entry name" value="Glycosidases"/>
    <property type="match status" value="1"/>
</dbReference>
<dbReference type="PANTHER" id="PTHR22762:SF89">
    <property type="entry name" value="ALPHA-XYLOSIDASE"/>
    <property type="match status" value="1"/>
</dbReference>
<dbReference type="EMBL" id="KN847524">
    <property type="protein sequence ID" value="KIV90435.1"/>
    <property type="molecule type" value="Genomic_DNA"/>
</dbReference>
<dbReference type="GO" id="GO:0006491">
    <property type="term" value="P:N-glycan processing"/>
    <property type="evidence" value="ECO:0007669"/>
    <property type="project" value="TreeGrafter"/>
</dbReference>
<dbReference type="RefSeq" id="XP_016222009.1">
    <property type="nucleotide sequence ID" value="XM_016372677.1"/>
</dbReference>
<dbReference type="InterPro" id="IPR048395">
    <property type="entry name" value="Glyco_hydro_31_C"/>
</dbReference>
<feature type="domain" description="Glycoside hydrolase family 31 TIM barrel" evidence="6">
    <location>
        <begin position="196"/>
        <end position="498"/>
    </location>
</feature>
<evidence type="ECO:0000259" key="6">
    <source>
        <dbReference type="Pfam" id="PF01055"/>
    </source>
</evidence>
<dbReference type="STRING" id="212818.A0A0D1WN29"/>
<evidence type="ECO:0000313" key="8">
    <source>
        <dbReference type="EMBL" id="KIV90435.1"/>
    </source>
</evidence>
<evidence type="ECO:0000313" key="9">
    <source>
        <dbReference type="Proteomes" id="UP000054302"/>
    </source>
</evidence>
<evidence type="ECO:0000259" key="7">
    <source>
        <dbReference type="Pfam" id="PF21365"/>
    </source>
</evidence>
<evidence type="ECO:0000256" key="1">
    <source>
        <dbReference type="ARBA" id="ARBA00001657"/>
    </source>
</evidence>
<dbReference type="VEuPathDB" id="FungiDB:PV10_07743"/>
<keyword evidence="9" id="KW-1185">Reference proteome</keyword>
<dbReference type="Pfam" id="PF01055">
    <property type="entry name" value="Glyco_hydro_31_2nd"/>
    <property type="match status" value="1"/>
</dbReference>
<dbReference type="HOGENOM" id="CLU_005043_1_0_1"/>
<dbReference type="PANTHER" id="PTHR22762">
    <property type="entry name" value="ALPHA-GLUCOSIDASE"/>
    <property type="match status" value="1"/>
</dbReference>
<dbReference type="OrthoDB" id="1334205at2759"/>
<evidence type="ECO:0000256" key="4">
    <source>
        <dbReference type="RuleBase" id="RU361185"/>
    </source>
</evidence>